<sequence>MAILYLVVDDFSLDATRFNLLARGRKHSNAVCAIQRHLRELDDTRRRRTIPDRCLRMRADHPAGVGLDVFGEAERFRWLHNKGLRGRNMYNGMRSNGDVPLEDVASAVNLKNIAEARYPTSDVELHHTPSKAAGYLETKLLQKIIKSSFEQIKDQLVNTNEGSMDLKRTKLP</sequence>
<evidence type="ECO:0000313" key="1">
    <source>
        <dbReference type="EMBL" id="GBP64918.1"/>
    </source>
</evidence>
<dbReference type="EMBL" id="BGZK01000913">
    <property type="protein sequence ID" value="GBP64918.1"/>
    <property type="molecule type" value="Genomic_DNA"/>
</dbReference>
<keyword evidence="2" id="KW-1185">Reference proteome</keyword>
<organism evidence="1 2">
    <name type="scientific">Eumeta variegata</name>
    <name type="common">Bagworm moth</name>
    <name type="synonym">Eumeta japonica</name>
    <dbReference type="NCBI Taxonomy" id="151549"/>
    <lineage>
        <taxon>Eukaryota</taxon>
        <taxon>Metazoa</taxon>
        <taxon>Ecdysozoa</taxon>
        <taxon>Arthropoda</taxon>
        <taxon>Hexapoda</taxon>
        <taxon>Insecta</taxon>
        <taxon>Pterygota</taxon>
        <taxon>Neoptera</taxon>
        <taxon>Endopterygota</taxon>
        <taxon>Lepidoptera</taxon>
        <taxon>Glossata</taxon>
        <taxon>Ditrysia</taxon>
        <taxon>Tineoidea</taxon>
        <taxon>Psychidae</taxon>
        <taxon>Oiketicinae</taxon>
        <taxon>Eumeta</taxon>
    </lineage>
</organism>
<comment type="caution">
    <text evidence="1">The sequence shown here is derived from an EMBL/GenBank/DDBJ whole genome shotgun (WGS) entry which is preliminary data.</text>
</comment>
<evidence type="ECO:0000313" key="2">
    <source>
        <dbReference type="Proteomes" id="UP000299102"/>
    </source>
</evidence>
<dbReference type="Proteomes" id="UP000299102">
    <property type="component" value="Unassembled WGS sequence"/>
</dbReference>
<name>A0A4C1XN73_EUMVA</name>
<protein>
    <submittedName>
        <fullName evidence="1">Uncharacterized protein</fullName>
    </submittedName>
</protein>
<reference evidence="1 2" key="1">
    <citation type="journal article" date="2019" name="Commun. Biol.">
        <title>The bagworm genome reveals a unique fibroin gene that provides high tensile strength.</title>
        <authorList>
            <person name="Kono N."/>
            <person name="Nakamura H."/>
            <person name="Ohtoshi R."/>
            <person name="Tomita M."/>
            <person name="Numata K."/>
            <person name="Arakawa K."/>
        </authorList>
    </citation>
    <scope>NUCLEOTIDE SEQUENCE [LARGE SCALE GENOMIC DNA]</scope>
</reference>
<accession>A0A4C1XN73</accession>
<gene>
    <name evidence="1" type="ORF">EVAR_49212_1</name>
</gene>
<proteinExistence type="predicted"/>
<dbReference type="AlphaFoldDB" id="A0A4C1XN73"/>